<dbReference type="PANTHER" id="PTHR12128">
    <property type="entry name" value="DIHYDRODIPICOLINATE SYNTHASE"/>
    <property type="match status" value="1"/>
</dbReference>
<dbReference type="SMART" id="SM01130">
    <property type="entry name" value="DHDPS"/>
    <property type="match status" value="1"/>
</dbReference>
<feature type="compositionally biased region" description="Low complexity" evidence="1">
    <location>
        <begin position="343"/>
        <end position="353"/>
    </location>
</feature>
<comment type="caution">
    <text evidence="2">The sequence shown here is derived from an EMBL/GenBank/DDBJ whole genome shotgun (WGS) entry which is preliminary data.</text>
</comment>
<feature type="compositionally biased region" description="Polar residues" evidence="1">
    <location>
        <begin position="322"/>
        <end position="339"/>
    </location>
</feature>
<feature type="region of interest" description="Disordered" evidence="1">
    <location>
        <begin position="23"/>
        <end position="45"/>
    </location>
</feature>
<reference evidence="2 3" key="1">
    <citation type="journal article" date="2024" name="Microbiol. Resour. Announc.">
        <title>Genome annotations for the ascomycete fungi Trichoderma harzianum, Trichoderma aggressivum, and Purpureocillium lilacinum.</title>
        <authorList>
            <person name="Beijen E.P.W."/>
            <person name="Ohm R.A."/>
        </authorList>
    </citation>
    <scope>NUCLEOTIDE SEQUENCE [LARGE SCALE GENOMIC DNA]</scope>
    <source>
        <strain evidence="2 3">CBS 150709</strain>
    </source>
</reference>
<keyword evidence="3" id="KW-1185">Reference proteome</keyword>
<dbReference type="InterPro" id="IPR002220">
    <property type="entry name" value="DapA-like"/>
</dbReference>
<organism evidence="2 3">
    <name type="scientific">Purpureocillium lilacinum</name>
    <name type="common">Paecilomyces lilacinus</name>
    <dbReference type="NCBI Taxonomy" id="33203"/>
    <lineage>
        <taxon>Eukaryota</taxon>
        <taxon>Fungi</taxon>
        <taxon>Dikarya</taxon>
        <taxon>Ascomycota</taxon>
        <taxon>Pezizomycotina</taxon>
        <taxon>Sordariomycetes</taxon>
        <taxon>Hypocreomycetidae</taxon>
        <taxon>Hypocreales</taxon>
        <taxon>Ophiocordycipitaceae</taxon>
        <taxon>Purpureocillium</taxon>
    </lineage>
</organism>
<dbReference type="PRINTS" id="PR00146">
    <property type="entry name" value="DHPICSNTHASE"/>
</dbReference>
<dbReference type="Proteomes" id="UP001287286">
    <property type="component" value="Unassembled WGS sequence"/>
</dbReference>
<feature type="region of interest" description="Disordered" evidence="1">
    <location>
        <begin position="226"/>
        <end position="259"/>
    </location>
</feature>
<proteinExistence type="predicted"/>
<evidence type="ECO:0000313" key="3">
    <source>
        <dbReference type="Proteomes" id="UP001287286"/>
    </source>
</evidence>
<evidence type="ECO:0000313" key="2">
    <source>
        <dbReference type="EMBL" id="KAK4091990.1"/>
    </source>
</evidence>
<dbReference type="Gene3D" id="3.20.20.70">
    <property type="entry name" value="Aldolase class I"/>
    <property type="match status" value="1"/>
</dbReference>
<dbReference type="EMBL" id="JAWRVI010000010">
    <property type="protein sequence ID" value="KAK4091990.1"/>
    <property type="molecule type" value="Genomic_DNA"/>
</dbReference>
<protein>
    <recommendedName>
        <fullName evidence="4">Dihydrodipicolinate synthetase family protein</fullName>
    </recommendedName>
</protein>
<dbReference type="SUPFAM" id="SSF51569">
    <property type="entry name" value="Aldolase"/>
    <property type="match status" value="1"/>
</dbReference>
<evidence type="ECO:0008006" key="4">
    <source>
        <dbReference type="Google" id="ProtNLM"/>
    </source>
</evidence>
<dbReference type="PANTHER" id="PTHR12128:SF52">
    <property type="entry name" value="4-HYDROXY-2-OXOGLUTARATE ALDOLASE, MITOCHONDRIAL-RELATED"/>
    <property type="match status" value="1"/>
</dbReference>
<sequence length="678" mass="71449">MRFETLLEVTTASGTTRNTVRGTRATDRRGYTSEASEASARENVGDETTILKKPLDDASLAAQLLMPSGTVPSLCLAMRCHALFATQLGLACGGAPLVTGLTESSPLCLPSRANDGAMSRSGSADAAAIHESDMTTTSCETAIGNSAAITRPELATYPVPYLYVHGTLDSPILVQRMRQARQTWQATAGHQGSRELGLAWVLDCTLVVRVVDPRIAWICGQPDHWPRSRDSAIPKPRSPLRGGGWAEGPGTLDGPCDAERRLSWGAGLGATESQQPFDAPQNLSRWIRGMCHRGMGWVDGWMDGWMDGRMDGRMGQALLITTAPSSGDTGRRPPQSSLKTTSRHATMTATTSSGHMNGASNGLAAPSTREPLAPGVYVPTVAFFTPEDTIDVETTTAHAKRLAGTGIAGLVTHGSNGEAVHLDREERKLVTRTTRTALDEAGRQDLPVIVGCGAQSTRETIQLCRDAAEAGGSHALILPPSYYGGLLSTELILEHFRAVADASPVPLLIYNFPAPCGGLDLSSDSILALAEHPNIVGVKLTCGNTGKLARVVAGTQGTSFRTFGGSADFTVQTLSVGGHGVIAGLANVSPKACTEVRQLWVAGNTSEAVRLQGIVARGDWAAIKGGFISVKAALQRYYGYGGQPRKPCTLLEGKALEAQMSEFAELVELEKTVAGAAA</sequence>
<evidence type="ECO:0000256" key="1">
    <source>
        <dbReference type="SAM" id="MobiDB-lite"/>
    </source>
</evidence>
<dbReference type="CDD" id="cd00408">
    <property type="entry name" value="DHDPS-like"/>
    <property type="match status" value="1"/>
</dbReference>
<name>A0ABR0C724_PURLI</name>
<dbReference type="Pfam" id="PF00701">
    <property type="entry name" value="DHDPS"/>
    <property type="match status" value="1"/>
</dbReference>
<feature type="region of interest" description="Disordered" evidence="1">
    <location>
        <begin position="322"/>
        <end position="367"/>
    </location>
</feature>
<dbReference type="InterPro" id="IPR013785">
    <property type="entry name" value="Aldolase_TIM"/>
</dbReference>
<gene>
    <name evidence="2" type="ORF">Purlil1_3829</name>
</gene>
<accession>A0ABR0C724</accession>